<protein>
    <submittedName>
        <fullName evidence="2">Uncharacterized protein</fullName>
    </submittedName>
</protein>
<keyword evidence="1" id="KW-0472">Membrane</keyword>
<feature type="transmembrane region" description="Helical" evidence="1">
    <location>
        <begin position="61"/>
        <end position="78"/>
    </location>
</feature>
<keyword evidence="1" id="KW-1133">Transmembrane helix</keyword>
<reference evidence="2" key="1">
    <citation type="submission" date="2006-08" db="EMBL/GenBank/DDBJ databases">
        <title>Complete genome sequence of Haemophilus somnus 129PT.</title>
        <authorList>
            <person name="Copeland A."/>
            <person name="Lucas S."/>
            <person name="Lapidus A."/>
            <person name="Barry K."/>
            <person name="Glavina del Rio T."/>
            <person name="Hammon N."/>
            <person name="Dalin E."/>
            <person name="Tice H."/>
            <person name="Pitluck S."/>
            <person name="Brettin T.S."/>
            <person name="Bruce D."/>
            <person name="Challacombe J.F."/>
            <person name="Chertkov O."/>
            <person name="Detter J.C."/>
            <person name="Gilna P."/>
            <person name="Han S."/>
            <person name="Misra M."/>
            <person name="Tapia R."/>
            <person name="Thayer N.N."/>
            <person name="Xie G."/>
            <person name="Inzana T.J."/>
            <person name="Duncan A.J."/>
            <person name="Siddaramppa S."/>
            <person name="Richardson P."/>
        </authorList>
    </citation>
    <scope>NUCLEOTIDE SEQUENCE</scope>
    <source>
        <strain evidence="2">129PT</strain>
    </source>
</reference>
<dbReference type="eggNOG" id="ENOG5031JZP">
    <property type="taxonomic scope" value="Bacteria"/>
</dbReference>
<sequence>MYILSRIKMKKQNMPTGFSRFSWALVGFCLPVLLWPLALLISPNFIKNPNLDDFQMRWMSIFFWAYPFILGIIARYSFKLNQRNSKLAKYVLLLSAVIFYSVLIYVCAVGLN</sequence>
<dbReference type="HOGENOM" id="CLU_176917_0_0_6"/>
<accession>Q0I0W1</accession>
<keyword evidence="1" id="KW-0812">Transmembrane</keyword>
<name>Q0I0W1_HISS1</name>
<evidence type="ECO:0000313" key="2">
    <source>
        <dbReference type="EMBL" id="ABI24439.1"/>
    </source>
</evidence>
<proteinExistence type="predicted"/>
<dbReference type="Pfam" id="PF17364">
    <property type="entry name" value="DUF5389"/>
    <property type="match status" value="1"/>
</dbReference>
<gene>
    <name evidence="2" type="ordered locus">HS_0161</name>
</gene>
<dbReference type="KEGG" id="hso:HS_0161"/>
<dbReference type="InterPro" id="IPR035333">
    <property type="entry name" value="DUF5389"/>
</dbReference>
<dbReference type="EMBL" id="CP000436">
    <property type="protein sequence ID" value="ABI24439.1"/>
    <property type="molecule type" value="Genomic_DNA"/>
</dbReference>
<organism evidence="2">
    <name type="scientific">Histophilus somni (strain 129Pt)</name>
    <name type="common">Haemophilus somnus</name>
    <dbReference type="NCBI Taxonomy" id="205914"/>
    <lineage>
        <taxon>Bacteria</taxon>
        <taxon>Pseudomonadati</taxon>
        <taxon>Pseudomonadota</taxon>
        <taxon>Gammaproteobacteria</taxon>
        <taxon>Pasteurellales</taxon>
        <taxon>Pasteurellaceae</taxon>
        <taxon>Histophilus</taxon>
    </lineage>
</organism>
<feature type="transmembrane region" description="Helical" evidence="1">
    <location>
        <begin position="90"/>
        <end position="111"/>
    </location>
</feature>
<dbReference type="AlphaFoldDB" id="Q0I0W1"/>
<evidence type="ECO:0000256" key="1">
    <source>
        <dbReference type="SAM" id="Phobius"/>
    </source>
</evidence>
<feature type="transmembrane region" description="Helical" evidence="1">
    <location>
        <begin position="21"/>
        <end position="41"/>
    </location>
</feature>